<feature type="compositionally biased region" description="Polar residues" evidence="1">
    <location>
        <begin position="240"/>
        <end position="263"/>
    </location>
</feature>
<dbReference type="InterPro" id="IPR017853">
    <property type="entry name" value="GH"/>
</dbReference>
<keyword evidence="2" id="KW-0472">Membrane</keyword>
<feature type="compositionally biased region" description="Low complexity" evidence="1">
    <location>
        <begin position="299"/>
        <end position="314"/>
    </location>
</feature>
<gene>
    <name evidence="3" type="ORF">HPB51_020926</name>
</gene>
<feature type="compositionally biased region" description="Basic and acidic residues" evidence="1">
    <location>
        <begin position="229"/>
        <end position="238"/>
    </location>
</feature>
<dbReference type="EMBL" id="JABSTU010000005">
    <property type="protein sequence ID" value="KAH8031808.1"/>
    <property type="molecule type" value="Genomic_DNA"/>
</dbReference>
<feature type="compositionally biased region" description="Basic and acidic residues" evidence="1">
    <location>
        <begin position="882"/>
        <end position="891"/>
    </location>
</feature>
<feature type="region of interest" description="Disordered" evidence="1">
    <location>
        <begin position="859"/>
        <end position="891"/>
    </location>
</feature>
<feature type="compositionally biased region" description="Basic residues" evidence="1">
    <location>
        <begin position="134"/>
        <end position="146"/>
    </location>
</feature>
<feature type="compositionally biased region" description="Basic residues" evidence="1">
    <location>
        <begin position="115"/>
        <end position="125"/>
    </location>
</feature>
<feature type="compositionally biased region" description="Polar residues" evidence="1">
    <location>
        <begin position="866"/>
        <end position="880"/>
    </location>
</feature>
<feature type="compositionally biased region" description="Low complexity" evidence="1">
    <location>
        <begin position="429"/>
        <end position="443"/>
    </location>
</feature>
<feature type="compositionally biased region" description="Polar residues" evidence="1">
    <location>
        <begin position="641"/>
        <end position="660"/>
    </location>
</feature>
<proteinExistence type="predicted"/>
<feature type="region of interest" description="Disordered" evidence="1">
    <location>
        <begin position="115"/>
        <end position="326"/>
    </location>
</feature>
<dbReference type="Proteomes" id="UP000821866">
    <property type="component" value="Chromosome 3"/>
</dbReference>
<evidence type="ECO:0000256" key="2">
    <source>
        <dbReference type="SAM" id="Phobius"/>
    </source>
</evidence>
<feature type="compositionally biased region" description="Basic and acidic residues" evidence="1">
    <location>
        <begin position="1000"/>
        <end position="1010"/>
    </location>
</feature>
<reference evidence="3" key="2">
    <citation type="submission" date="2021-09" db="EMBL/GenBank/DDBJ databases">
        <authorList>
            <person name="Jia N."/>
            <person name="Wang J."/>
            <person name="Shi W."/>
            <person name="Du L."/>
            <person name="Sun Y."/>
            <person name="Zhan W."/>
            <person name="Jiang J."/>
            <person name="Wang Q."/>
            <person name="Zhang B."/>
            <person name="Ji P."/>
            <person name="Sakyi L.B."/>
            <person name="Cui X."/>
            <person name="Yuan T."/>
            <person name="Jiang B."/>
            <person name="Yang W."/>
            <person name="Lam T.T.-Y."/>
            <person name="Chang Q."/>
            <person name="Ding S."/>
            <person name="Wang X."/>
            <person name="Zhu J."/>
            <person name="Ruan X."/>
            <person name="Zhao L."/>
            <person name="Wei J."/>
            <person name="Que T."/>
            <person name="Du C."/>
            <person name="Cheng J."/>
            <person name="Dai P."/>
            <person name="Han X."/>
            <person name="Huang E."/>
            <person name="Gao Y."/>
            <person name="Liu J."/>
            <person name="Shao H."/>
            <person name="Ye R."/>
            <person name="Li L."/>
            <person name="Wei W."/>
            <person name="Wang X."/>
            <person name="Wang C."/>
            <person name="Huo Q."/>
            <person name="Li W."/>
            <person name="Guo W."/>
            <person name="Chen H."/>
            <person name="Chen S."/>
            <person name="Zhou L."/>
            <person name="Zhou L."/>
            <person name="Ni X."/>
            <person name="Tian J."/>
            <person name="Zhou Y."/>
            <person name="Sheng Y."/>
            <person name="Liu T."/>
            <person name="Pan Y."/>
            <person name="Xia L."/>
            <person name="Li J."/>
            <person name="Zhao F."/>
            <person name="Cao W."/>
        </authorList>
    </citation>
    <scope>NUCLEOTIDE SEQUENCE</scope>
    <source>
        <strain evidence="3">Rmic-2018</strain>
        <tissue evidence="3">Larvae</tissue>
    </source>
</reference>
<organism evidence="3 4">
    <name type="scientific">Rhipicephalus microplus</name>
    <name type="common">Cattle tick</name>
    <name type="synonym">Boophilus microplus</name>
    <dbReference type="NCBI Taxonomy" id="6941"/>
    <lineage>
        <taxon>Eukaryota</taxon>
        <taxon>Metazoa</taxon>
        <taxon>Ecdysozoa</taxon>
        <taxon>Arthropoda</taxon>
        <taxon>Chelicerata</taxon>
        <taxon>Arachnida</taxon>
        <taxon>Acari</taxon>
        <taxon>Parasitiformes</taxon>
        <taxon>Ixodida</taxon>
        <taxon>Ixodoidea</taxon>
        <taxon>Ixodidae</taxon>
        <taxon>Rhipicephalinae</taxon>
        <taxon>Rhipicephalus</taxon>
        <taxon>Boophilus</taxon>
    </lineage>
</organism>
<dbReference type="InterPro" id="IPR029070">
    <property type="entry name" value="Chitinase_insertion_sf"/>
</dbReference>
<feature type="compositionally biased region" description="Polar residues" evidence="1">
    <location>
        <begin position="362"/>
        <end position="373"/>
    </location>
</feature>
<feature type="compositionally biased region" description="Polar residues" evidence="1">
    <location>
        <begin position="689"/>
        <end position="703"/>
    </location>
</feature>
<comment type="caution">
    <text evidence="3">The sequence shown here is derived from an EMBL/GenBank/DDBJ whole genome shotgun (WGS) entry which is preliminary data.</text>
</comment>
<feature type="region of interest" description="Disordered" evidence="1">
    <location>
        <begin position="502"/>
        <end position="560"/>
    </location>
</feature>
<name>A0A9J6ECL7_RHIMP</name>
<keyword evidence="2" id="KW-0812">Transmembrane</keyword>
<feature type="compositionally biased region" description="Basic and acidic residues" evidence="1">
    <location>
        <begin position="1022"/>
        <end position="1036"/>
    </location>
</feature>
<feature type="compositionally biased region" description="Basic and acidic residues" evidence="1">
    <location>
        <begin position="718"/>
        <end position="734"/>
    </location>
</feature>
<dbReference type="Gene3D" id="3.10.50.10">
    <property type="match status" value="1"/>
</dbReference>
<evidence type="ECO:0000313" key="3">
    <source>
        <dbReference type="EMBL" id="KAH8031808.1"/>
    </source>
</evidence>
<feature type="region of interest" description="Disordered" evidence="1">
    <location>
        <begin position="394"/>
        <end position="413"/>
    </location>
</feature>
<evidence type="ECO:0000256" key="1">
    <source>
        <dbReference type="SAM" id="MobiDB-lite"/>
    </source>
</evidence>
<dbReference type="Gene3D" id="3.20.20.80">
    <property type="entry name" value="Glycosidases"/>
    <property type="match status" value="1"/>
</dbReference>
<feature type="region of interest" description="Disordered" evidence="1">
    <location>
        <begin position="585"/>
        <end position="751"/>
    </location>
</feature>
<feature type="compositionally biased region" description="Low complexity" evidence="1">
    <location>
        <begin position="619"/>
        <end position="640"/>
    </location>
</feature>
<feature type="compositionally biased region" description="Polar residues" evidence="1">
    <location>
        <begin position="444"/>
        <end position="467"/>
    </location>
</feature>
<evidence type="ECO:0000313" key="4">
    <source>
        <dbReference type="Proteomes" id="UP000821866"/>
    </source>
</evidence>
<feature type="region of interest" description="Disordered" evidence="1">
    <location>
        <begin position="424"/>
        <end position="467"/>
    </location>
</feature>
<reference evidence="3" key="1">
    <citation type="journal article" date="2020" name="Cell">
        <title>Large-Scale Comparative Analyses of Tick Genomes Elucidate Their Genetic Diversity and Vector Capacities.</title>
        <authorList>
            <consortium name="Tick Genome and Microbiome Consortium (TIGMIC)"/>
            <person name="Jia N."/>
            <person name="Wang J."/>
            <person name="Shi W."/>
            <person name="Du L."/>
            <person name="Sun Y."/>
            <person name="Zhan W."/>
            <person name="Jiang J.F."/>
            <person name="Wang Q."/>
            <person name="Zhang B."/>
            <person name="Ji P."/>
            <person name="Bell-Sakyi L."/>
            <person name="Cui X.M."/>
            <person name="Yuan T.T."/>
            <person name="Jiang B.G."/>
            <person name="Yang W.F."/>
            <person name="Lam T.T."/>
            <person name="Chang Q.C."/>
            <person name="Ding S.J."/>
            <person name="Wang X.J."/>
            <person name="Zhu J.G."/>
            <person name="Ruan X.D."/>
            <person name="Zhao L."/>
            <person name="Wei J.T."/>
            <person name="Ye R.Z."/>
            <person name="Que T.C."/>
            <person name="Du C.H."/>
            <person name="Zhou Y.H."/>
            <person name="Cheng J.X."/>
            <person name="Dai P.F."/>
            <person name="Guo W.B."/>
            <person name="Han X.H."/>
            <person name="Huang E.J."/>
            <person name="Li L.F."/>
            <person name="Wei W."/>
            <person name="Gao Y.C."/>
            <person name="Liu J.Z."/>
            <person name="Shao H.Z."/>
            <person name="Wang X."/>
            <person name="Wang C.C."/>
            <person name="Yang T.C."/>
            <person name="Huo Q.B."/>
            <person name="Li W."/>
            <person name="Chen H.Y."/>
            <person name="Chen S.E."/>
            <person name="Zhou L.G."/>
            <person name="Ni X.B."/>
            <person name="Tian J.H."/>
            <person name="Sheng Y."/>
            <person name="Liu T."/>
            <person name="Pan Y.S."/>
            <person name="Xia L.Y."/>
            <person name="Li J."/>
            <person name="Zhao F."/>
            <person name="Cao W.C."/>
        </authorList>
    </citation>
    <scope>NUCLEOTIDE SEQUENCE</scope>
    <source>
        <strain evidence="3">Rmic-2018</strain>
    </source>
</reference>
<accession>A0A9J6ECL7</accession>
<dbReference type="SUPFAM" id="SSF51445">
    <property type="entry name" value="(Trans)glycosidases"/>
    <property type="match status" value="1"/>
</dbReference>
<feature type="compositionally biased region" description="Polar residues" evidence="1">
    <location>
        <begin position="212"/>
        <end position="228"/>
    </location>
</feature>
<feature type="compositionally biased region" description="Polar residues" evidence="1">
    <location>
        <begin position="339"/>
        <end position="348"/>
    </location>
</feature>
<protein>
    <recommendedName>
        <fullName evidence="5">Chitinase</fullName>
    </recommendedName>
</protein>
<feature type="region of interest" description="Disordered" evidence="1">
    <location>
        <begin position="339"/>
        <end position="373"/>
    </location>
</feature>
<feature type="region of interest" description="Disordered" evidence="1">
    <location>
        <begin position="988"/>
        <end position="1036"/>
    </location>
</feature>
<feature type="compositionally biased region" description="Polar residues" evidence="1">
    <location>
        <begin position="536"/>
        <end position="552"/>
    </location>
</feature>
<feature type="compositionally biased region" description="Low complexity" evidence="1">
    <location>
        <begin position="506"/>
        <end position="518"/>
    </location>
</feature>
<keyword evidence="2" id="KW-1133">Transmembrane helix</keyword>
<feature type="transmembrane region" description="Helical" evidence="2">
    <location>
        <begin position="27"/>
        <end position="47"/>
    </location>
</feature>
<feature type="compositionally biased region" description="Low complexity" evidence="1">
    <location>
        <begin position="598"/>
        <end position="610"/>
    </location>
</feature>
<evidence type="ECO:0008006" key="5">
    <source>
        <dbReference type="Google" id="ProtNLM"/>
    </source>
</evidence>
<sequence>MAESFVFRNKTMGLESAARRAFSRRTWLIVGVMTSAMLLMCTSVAVFHRRFNLTAYFRHSPAAAAAATEVWDRQSTANMTLRKSDVLERQQRSSSTRGMAVAKKIKPRELVQAKIKRKARAKSTLRRHENSSRGTHKALTRRGAPRGHRDGGEVVDVDQELEILQRPFAERPQVVEDDASPTGRVDAKKKQSIAGTVENVQKSGAPLASSPGVDSSTTSARIEPSNSDFTRDSSKPQEAEGTSSTAQTTSGMPVFSTSSSKFSATPPKRIRMVKKRRKLRRLGTLPASMSSPDLSRSSTVVAGNTTAGTHTTNTGSARAKEEEVTKKEHALNITSKLASGLSSENPATTKERTAATDVEISDASSGNKSSNLSRIIPSSIPFVKGVTFTTKEHHLAETSGGQEPVSKKGTVAGVIGSTPHVNVAGVENSSASEPKSSSAVASSNDDTGTSESNTYDSVSGTSNSSLNEATFNDASLVDVVARGVNKSADDVLEKILNKATKDRRNNSANSAKDSASTAHTSKGVDGGVTWKEGAGNANSTTAVSSAHTWLSTESKESSKVRATTYLTEQNRSTSMSVAARKVFLSTSSATSPQPPAAEPSSTQSSAIPSSEKQGLRSTSESGAFGSSPAASPQSSAAEPSNTQPSTKTSSETKGLKSTSEGRAFVSTIPAAEPSNTQSFAAPLSGNEGIKSTSEVRVFASTSPAAEPSHAQPSAIPSSEKEGLKTETPARELATRRQARKGSPEKLSSTITTSLLKSSTLVPTSDNPAEVIGTSKDAGHPDEIVPETEAAPTSTTLETTTPATTTSTFAYYTGQDEWIPESRRRYIDALSGYSIILKPELRGKAPPAHHVVASNDELIAPGDHASHQTPRSADVSVSGTSGKPEHHGMQARETSKAILREQQPTSKVNVKSAMSELFSSLNEAIREESKHDVGESGEDMLDYGAVPRDLNRRVVQTNPACNPWLTITLLLPPVAARTAASLHATLRTGPVSSTATRDHRKTPEILAKESMENGNSTPTRSPRVRDSSRYSLDADHSGSRAVVTTTEGIELKTSRPDFRRTGITCVYRKEHAGWVSGNTTYGLDTLPYQYCASVVYCCLGLREDFTIEDHGNHSDFKKLAKIKSDSPGLHNFVVIKADKSSAPSFKRLVSGTMHQDIFNLLAVHWMKTRNIDGVYLYWPQMEDSDGSKLVNAFRYLVGSFVKSKLKFGIILPPGTRYFANMSNLKALTANLDGSYDAVLLSPPEMDQSAYTGKLSSPSQALVGEYGKYLGDLAGTMICPMIPFWGKTFKMKAVLQDSGLTLRPVGRGGARMTSREPGKLTFFEFCRELGNSRIVFPSRENAMIGDEYVMFLTPATLKHYLESSTSSRTSWRCLGSWGPEWDDFDGSCGLGRYPLLRTLYEFHKRALNAPGAFSVSKTG</sequence>
<feature type="compositionally biased region" description="Polar residues" evidence="1">
    <location>
        <begin position="287"/>
        <end position="298"/>
    </location>
</feature>
<keyword evidence="4" id="KW-1185">Reference proteome</keyword>
<feature type="compositionally biased region" description="Basic residues" evidence="1">
    <location>
        <begin position="268"/>
        <end position="281"/>
    </location>
</feature>